<name>A0A151ZI48_TIELA</name>
<evidence type="ECO:0000256" key="1">
    <source>
        <dbReference type="SAM" id="MobiDB-lite"/>
    </source>
</evidence>
<dbReference type="InParanoid" id="A0A151ZI48"/>
<comment type="caution">
    <text evidence="5">The sequence shown here is derived from an EMBL/GenBank/DDBJ whole genome shotgun (WGS) entry which is preliminary data.</text>
</comment>
<keyword evidence="2" id="KW-0812">Transmembrane</keyword>
<dbReference type="InterPro" id="IPR057709">
    <property type="entry name" value="DUF7949"/>
</dbReference>
<keyword evidence="3" id="KW-0732">Signal</keyword>
<accession>A0A151ZI48</accession>
<keyword evidence="2" id="KW-1133">Transmembrane helix</keyword>
<dbReference type="Pfam" id="PF25820">
    <property type="entry name" value="DUF7949"/>
    <property type="match status" value="1"/>
</dbReference>
<dbReference type="EMBL" id="LODT01000025">
    <property type="protein sequence ID" value="KYQ93643.1"/>
    <property type="molecule type" value="Genomic_DNA"/>
</dbReference>
<evidence type="ECO:0000313" key="5">
    <source>
        <dbReference type="EMBL" id="KYQ93643.1"/>
    </source>
</evidence>
<dbReference type="Proteomes" id="UP000076078">
    <property type="component" value="Unassembled WGS sequence"/>
</dbReference>
<evidence type="ECO:0000256" key="2">
    <source>
        <dbReference type="SAM" id="Phobius"/>
    </source>
</evidence>
<dbReference type="PANTHER" id="PTHR31378">
    <property type="entry name" value="EGF-LIKE DOMAIN-CONTAINING PROTEIN-RELATED-RELATED"/>
    <property type="match status" value="1"/>
</dbReference>
<feature type="transmembrane region" description="Helical" evidence="2">
    <location>
        <begin position="1238"/>
        <end position="1260"/>
    </location>
</feature>
<evidence type="ECO:0000259" key="4">
    <source>
        <dbReference type="Pfam" id="PF25820"/>
    </source>
</evidence>
<feature type="compositionally biased region" description="Low complexity" evidence="1">
    <location>
        <begin position="931"/>
        <end position="944"/>
    </location>
</feature>
<protein>
    <submittedName>
        <fullName evidence="5">EGF-like domain-containing protein</fullName>
    </submittedName>
</protein>
<feature type="domain" description="DUF7949" evidence="4">
    <location>
        <begin position="950"/>
        <end position="983"/>
    </location>
</feature>
<sequence length="1282" mass="143399">MKIIIFLLLLLFRCSNSLYTAQYNALVSINTILNQNWDLTLNTICSQTKFQCDSTGDNIKNLYLVNPIIPNSLPVIDIIEFTNLVELSIDINIVFGASFWAEIGRFTMLKQIGIQTLTEDLPTNIGEMFPRTLNSLVIERSQFIFPDSLFTKSNLSNAQLATSNTADYDIFPIEISAPSTIKTLLISNTGSLKLKGTNFTNLNYLSLTHTLAGNPMTYNLFDTWKCEQITIQYLSNSILSEFPSSLLINTDVKFLTIKAEDKLLLGSTTVLDFSGAIQLTSLELRNFNILPQLTYPGIIFANNNTIQRSGYIYFSSIDYTVLNIFSFAILDLMQCTYINNLPIGNYSQMSAFSIMDDETTPLFSGPVPDELCNIKSYFSMHYTTVTTLPQCFSCEWGNPDFDINFSNNTFLNKSYSCRGLIDISGVDLGWKIYDQNNVLYTYQRVKVGNELLSVEVDDGTGLGKTLQVKFHAISNPSAQVYTLNYNYMPPTITSFNVASDYLYIQGDNFYYLASKVKVWVAGKPVMIFSSQFDNIVCGHGSVPYNNNLTISITVDIDGQSDSKIIRADGFAPQLFQPFPKLYSLGGTIQFTGQYLTYDTTIMNLTINGLLFSDNITQATAESYMIKYSPIPRGNYTLVYNLLEYQVTGTIEVTDDPPCVVVPANGYCDGITPVCIKPWTGPDCGSIPANLTRPTLLDSNPFFKSDSHESQWKGESSSFTYSYTTTSLTEVDEFGNVVNGNFFPFLQSRQPDSNPPGKIQSTYVSGPLQGSSMLMNILSWYLDFTDSRTVYGLPVIQVPSTLGYLNAIMAFPFTSPTNHLELTFQLELEVVNPDIPLCSRVEIASLPTTTGVDYIKLKINYIDYYLRIYKTASQNANNTLVPLNYTTRTITQQAQKIVQEVTIFIDPWVDIYYFYEFDLTMLYDSKSAAQESSPKCSFTPTPTTKPSDKPCPGDPVCGGTSQGQCVNSHCQCISPWRGVQCDSKPDIIPPVIPDPETPTINSTKDEIGFHISIISLRELNFNGVLEREQYLSNWTVIETKTEQKQTFYYKNKVFGNSSTNNDTIVFVTIDYFYVDTQVEFAGETSTKSAGTIKYSANVTSWPFLKKTNQLQIVFSSSAQDNTESSDSCTLKNVEYSQDQQDNVEVVYIQVNDKTFQSKFIDDAIVDGTIRQIKNVELPNLVNDSNTLSSSLIGILTPYHNEYVLIDPDFSLLISYVPPKEKEGSICSEKPKKKLSNAQIAGIVVGGFVFLVAAVAITVYAIKFNMKKRALVLSFNQKFQAVNN</sequence>
<gene>
    <name evidence="5" type="ORF">DLAC_05026</name>
</gene>
<feature type="chain" id="PRO_5007593333" evidence="3">
    <location>
        <begin position="18"/>
        <end position="1282"/>
    </location>
</feature>
<organism evidence="5 6">
    <name type="scientific">Tieghemostelium lacteum</name>
    <name type="common">Slime mold</name>
    <name type="synonym">Dictyostelium lacteum</name>
    <dbReference type="NCBI Taxonomy" id="361077"/>
    <lineage>
        <taxon>Eukaryota</taxon>
        <taxon>Amoebozoa</taxon>
        <taxon>Evosea</taxon>
        <taxon>Eumycetozoa</taxon>
        <taxon>Dictyostelia</taxon>
        <taxon>Dictyosteliales</taxon>
        <taxon>Raperosteliaceae</taxon>
        <taxon>Tieghemostelium</taxon>
    </lineage>
</organism>
<feature type="signal peptide" evidence="3">
    <location>
        <begin position="1"/>
        <end position="17"/>
    </location>
</feature>
<proteinExistence type="predicted"/>
<keyword evidence="6" id="KW-1185">Reference proteome</keyword>
<evidence type="ECO:0000256" key="3">
    <source>
        <dbReference type="SAM" id="SignalP"/>
    </source>
</evidence>
<feature type="region of interest" description="Disordered" evidence="1">
    <location>
        <begin position="930"/>
        <end position="949"/>
    </location>
</feature>
<keyword evidence="2" id="KW-0472">Membrane</keyword>
<reference evidence="5 6" key="1">
    <citation type="submission" date="2015-12" db="EMBL/GenBank/DDBJ databases">
        <title>Dictyostelia acquired genes for synthesis and detection of signals that induce cell-type specialization by lateral gene transfer from prokaryotes.</title>
        <authorList>
            <person name="Gloeckner G."/>
            <person name="Schaap P."/>
        </authorList>
    </citation>
    <scope>NUCLEOTIDE SEQUENCE [LARGE SCALE GENOMIC DNA]</scope>
    <source>
        <strain evidence="5 6">TK</strain>
    </source>
</reference>
<evidence type="ECO:0000313" key="6">
    <source>
        <dbReference type="Proteomes" id="UP000076078"/>
    </source>
</evidence>